<dbReference type="Proteomes" id="UP000321124">
    <property type="component" value="Chromosome"/>
</dbReference>
<evidence type="ECO:0000259" key="1">
    <source>
        <dbReference type="Pfam" id="PF12728"/>
    </source>
</evidence>
<dbReference type="KEGG" id="sdeo:D0436_07480"/>
<name>A0A5B8QWM6_9GAMM</name>
<dbReference type="InterPro" id="IPR041657">
    <property type="entry name" value="HTH_17"/>
</dbReference>
<dbReference type="InterPro" id="IPR009061">
    <property type="entry name" value="DNA-bd_dom_put_sf"/>
</dbReference>
<sequence>MNDLLLSPTEVAEFLGVTIGTLSVWRCTGRYPLRFVKIGRSVKYRQSDVESFINGRVYDHTL</sequence>
<feature type="domain" description="Helix-turn-helix" evidence="1">
    <location>
        <begin position="5"/>
        <end position="56"/>
    </location>
</feature>
<evidence type="ECO:0000313" key="2">
    <source>
        <dbReference type="EMBL" id="QDZ90321.1"/>
    </source>
</evidence>
<dbReference type="Pfam" id="PF12728">
    <property type="entry name" value="HTH_17"/>
    <property type="match status" value="1"/>
</dbReference>
<dbReference type="SUPFAM" id="SSF46955">
    <property type="entry name" value="Putative DNA-binding domain"/>
    <property type="match status" value="1"/>
</dbReference>
<protein>
    <submittedName>
        <fullName evidence="2">Helix-turn-helix domain-containing protein</fullName>
    </submittedName>
</protein>
<dbReference type="AlphaFoldDB" id="A0A5B8QWM6"/>
<dbReference type="EMBL" id="CP031775">
    <property type="protein sequence ID" value="QDZ90321.1"/>
    <property type="molecule type" value="Genomic_DNA"/>
</dbReference>
<proteinExistence type="predicted"/>
<accession>A0A5B8QWM6</accession>
<dbReference type="RefSeq" id="WP_208662075.1">
    <property type="nucleotide sequence ID" value="NZ_CP031775.2"/>
</dbReference>
<gene>
    <name evidence="2" type="ORF">D0436_07480</name>
</gene>
<reference evidence="2 3" key="1">
    <citation type="journal article" date="2019" name="Ecotoxicol. Environ. Saf.">
        <title>Microbial characterization of heavy metal resistant bacterial strains isolated from an electroplating wastewater treatment plant.</title>
        <authorList>
            <person name="Cai X."/>
            <person name="Zheng X."/>
            <person name="Zhang D."/>
            <person name="Iqbal W."/>
            <person name="Liu C."/>
            <person name="Yang B."/>
            <person name="Zhao X."/>
            <person name="Lu X."/>
            <person name="Mao Y."/>
        </authorList>
    </citation>
    <scope>NUCLEOTIDE SEQUENCE [LARGE SCALE GENOMIC DNA]</scope>
    <source>
        <strain evidence="2 3">Ni1-3</strain>
    </source>
</reference>
<organism evidence="2 3">
    <name type="scientific">Shewanella decolorationis</name>
    <dbReference type="NCBI Taxonomy" id="256839"/>
    <lineage>
        <taxon>Bacteria</taxon>
        <taxon>Pseudomonadati</taxon>
        <taxon>Pseudomonadota</taxon>
        <taxon>Gammaproteobacteria</taxon>
        <taxon>Alteromonadales</taxon>
        <taxon>Shewanellaceae</taxon>
        <taxon>Shewanella</taxon>
    </lineage>
</organism>
<evidence type="ECO:0000313" key="3">
    <source>
        <dbReference type="Proteomes" id="UP000321124"/>
    </source>
</evidence>